<reference evidence="5 6" key="1">
    <citation type="submission" date="2019-10" db="EMBL/GenBank/DDBJ databases">
        <title>Description of Paenibacillus pedi sp. nov.</title>
        <authorList>
            <person name="Carlier A."/>
            <person name="Qi S."/>
        </authorList>
    </citation>
    <scope>NUCLEOTIDE SEQUENCE [LARGE SCALE GENOMIC DNA]</scope>
    <source>
        <strain evidence="5 6">LMG 31457</strain>
    </source>
</reference>
<evidence type="ECO:0000313" key="6">
    <source>
        <dbReference type="Proteomes" id="UP000618579"/>
    </source>
</evidence>
<evidence type="ECO:0000256" key="1">
    <source>
        <dbReference type="ARBA" id="ARBA00001964"/>
    </source>
</evidence>
<sequence length="282" mass="30608">MEIRALQAKATQIRMDLLQMIAQAQTGHTGGSLSNTDILTALYYRVMNIDPAQPKAQDRDRFILSKGHSVESLWSILADRGFFPKEELATFSKFGTKLIGHPNNKVPGVEMNTGALGHGLAVAVGMALAAKKDGAAYRTYCLMGDGEQAEGSVWEAAMAGAHYKLDNLVGIIDRNRLQISGTTEDVMGLDPLEDKWTAFGWHVVSIDGNDMQALVETFEAIPAHEGKPTLVMANTVKGKGVSFAENVPHWHHHVPNQAELEKALAELAAAFDNYEQKGQAGI</sequence>
<evidence type="ECO:0000256" key="2">
    <source>
        <dbReference type="ARBA" id="ARBA00007131"/>
    </source>
</evidence>
<name>A0ABX1ZR63_9BACL</name>
<dbReference type="Gene3D" id="3.40.50.970">
    <property type="match status" value="1"/>
</dbReference>
<dbReference type="RefSeq" id="WP_171683903.1">
    <property type="nucleotide sequence ID" value="NZ_WHNZ01000026.1"/>
</dbReference>
<accession>A0ABX1ZR63</accession>
<comment type="caution">
    <text evidence="5">The sequence shown here is derived from an EMBL/GenBank/DDBJ whole genome shotgun (WGS) entry which is preliminary data.</text>
</comment>
<protein>
    <submittedName>
        <fullName evidence="5">Transketolase</fullName>
    </submittedName>
</protein>
<comment type="cofactor">
    <cofactor evidence="1">
        <name>thiamine diphosphate</name>
        <dbReference type="ChEBI" id="CHEBI:58937"/>
    </cofactor>
</comment>
<comment type="similarity">
    <text evidence="2">Belongs to the transketolase family.</text>
</comment>
<proteinExistence type="inferred from homology"/>
<keyword evidence="6" id="KW-1185">Reference proteome</keyword>
<organism evidence="5 6">
    <name type="scientific">Paenibacillus planticolens</name>
    <dbReference type="NCBI Taxonomy" id="2654976"/>
    <lineage>
        <taxon>Bacteria</taxon>
        <taxon>Bacillati</taxon>
        <taxon>Bacillota</taxon>
        <taxon>Bacilli</taxon>
        <taxon>Bacillales</taxon>
        <taxon>Paenibacillaceae</taxon>
        <taxon>Paenibacillus</taxon>
    </lineage>
</organism>
<evidence type="ECO:0000259" key="4">
    <source>
        <dbReference type="Pfam" id="PF00456"/>
    </source>
</evidence>
<gene>
    <name evidence="5" type="ORF">GC097_13765</name>
</gene>
<feature type="domain" description="Transketolase N-terminal" evidence="4">
    <location>
        <begin position="9"/>
        <end position="252"/>
    </location>
</feature>
<keyword evidence="3" id="KW-0786">Thiamine pyrophosphate</keyword>
<evidence type="ECO:0000256" key="3">
    <source>
        <dbReference type="ARBA" id="ARBA00023052"/>
    </source>
</evidence>
<dbReference type="PANTHER" id="PTHR47514">
    <property type="entry name" value="TRANSKETOLASE N-TERMINAL SECTION-RELATED"/>
    <property type="match status" value="1"/>
</dbReference>
<dbReference type="InterPro" id="IPR005474">
    <property type="entry name" value="Transketolase_N"/>
</dbReference>
<dbReference type="Proteomes" id="UP000618579">
    <property type="component" value="Unassembled WGS sequence"/>
</dbReference>
<dbReference type="Pfam" id="PF00456">
    <property type="entry name" value="Transketolase_N"/>
    <property type="match status" value="1"/>
</dbReference>
<evidence type="ECO:0000313" key="5">
    <source>
        <dbReference type="EMBL" id="NOV01080.1"/>
    </source>
</evidence>
<dbReference type="CDD" id="cd02012">
    <property type="entry name" value="TPP_TK"/>
    <property type="match status" value="1"/>
</dbReference>
<dbReference type="InterPro" id="IPR029061">
    <property type="entry name" value="THDP-binding"/>
</dbReference>
<dbReference type="EMBL" id="WHNZ01000026">
    <property type="protein sequence ID" value="NOV01080.1"/>
    <property type="molecule type" value="Genomic_DNA"/>
</dbReference>
<dbReference type="PANTHER" id="PTHR47514:SF1">
    <property type="entry name" value="TRANSKETOLASE N-TERMINAL SECTION-RELATED"/>
    <property type="match status" value="1"/>
</dbReference>
<dbReference type="SUPFAM" id="SSF52518">
    <property type="entry name" value="Thiamin diphosphate-binding fold (THDP-binding)"/>
    <property type="match status" value="1"/>
</dbReference>